<dbReference type="WBParaSite" id="SPAL_0001715800.1">
    <property type="protein sequence ID" value="SPAL_0001715800.1"/>
    <property type="gene ID" value="SPAL_0001715800"/>
</dbReference>
<evidence type="ECO:0000259" key="1">
    <source>
        <dbReference type="PROSITE" id="PS50097"/>
    </source>
</evidence>
<dbReference type="InterPro" id="IPR000210">
    <property type="entry name" value="BTB/POZ_dom"/>
</dbReference>
<dbReference type="PROSITE" id="PS50097">
    <property type="entry name" value="BTB"/>
    <property type="match status" value="1"/>
</dbReference>
<protein>
    <submittedName>
        <fullName evidence="3">BTB domain-containing protein</fullName>
    </submittedName>
</protein>
<feature type="domain" description="BTB" evidence="1">
    <location>
        <begin position="69"/>
        <end position="136"/>
    </location>
</feature>
<proteinExistence type="predicted"/>
<dbReference type="PANTHER" id="PTHR24413">
    <property type="entry name" value="SPECKLE-TYPE POZ PROTEIN"/>
    <property type="match status" value="1"/>
</dbReference>
<dbReference type="InterPro" id="IPR011333">
    <property type="entry name" value="SKP1/BTB/POZ_sf"/>
</dbReference>
<organism evidence="2 3">
    <name type="scientific">Strongyloides papillosus</name>
    <name type="common">Intestinal threadworm</name>
    <dbReference type="NCBI Taxonomy" id="174720"/>
    <lineage>
        <taxon>Eukaryota</taxon>
        <taxon>Metazoa</taxon>
        <taxon>Ecdysozoa</taxon>
        <taxon>Nematoda</taxon>
        <taxon>Chromadorea</taxon>
        <taxon>Rhabditida</taxon>
        <taxon>Tylenchina</taxon>
        <taxon>Panagrolaimomorpha</taxon>
        <taxon>Strongyloidoidea</taxon>
        <taxon>Strongyloididae</taxon>
        <taxon>Strongyloides</taxon>
    </lineage>
</organism>
<accession>A0A0N5CH35</accession>
<evidence type="ECO:0000313" key="3">
    <source>
        <dbReference type="WBParaSite" id="SPAL_0001715800.1"/>
    </source>
</evidence>
<keyword evidence="2" id="KW-1185">Reference proteome</keyword>
<name>A0A0N5CH35_STREA</name>
<evidence type="ECO:0000313" key="2">
    <source>
        <dbReference type="Proteomes" id="UP000046392"/>
    </source>
</evidence>
<dbReference type="Gene3D" id="3.30.710.10">
    <property type="entry name" value="Potassium Channel Kv1.1, Chain A"/>
    <property type="match status" value="1"/>
</dbReference>
<dbReference type="Pfam" id="PF00651">
    <property type="entry name" value="BTB"/>
    <property type="match status" value="1"/>
</dbReference>
<dbReference type="AlphaFoldDB" id="A0A0N5CH35"/>
<reference evidence="3" key="1">
    <citation type="submission" date="2017-02" db="UniProtKB">
        <authorList>
            <consortium name="WormBaseParasite"/>
        </authorList>
    </citation>
    <scope>IDENTIFICATION</scope>
</reference>
<dbReference type="STRING" id="174720.A0A0N5CH35"/>
<sequence length="206" mass="23881">MTRKRRKTFLLVESNGLLINDKLTILCEVEIIDLKFENHYNPETSINPTIPQSKLLLDYDDVFDSLLFTDCIIGVKDTEIKLHKAVLAARSSAFYNTFNSTLEKSKTNIIEIKDFSVEVVREMLKYIYKDEVSNIQNMANGMFKIANKYELHRLKAISEQSMCRSLTIENVCERFTPSETYSIETWKECCQDPILVNGAWLTKTKE</sequence>
<dbReference type="Proteomes" id="UP000046392">
    <property type="component" value="Unplaced"/>
</dbReference>
<dbReference type="SMART" id="SM00225">
    <property type="entry name" value="BTB"/>
    <property type="match status" value="1"/>
</dbReference>
<dbReference type="SUPFAM" id="SSF54695">
    <property type="entry name" value="POZ domain"/>
    <property type="match status" value="1"/>
</dbReference>